<dbReference type="Proteomes" id="UP000694915">
    <property type="component" value="Unplaced"/>
</dbReference>
<dbReference type="PANTHER" id="PTHR46793:SF1">
    <property type="entry name" value="1700018F24RIK PROTEIN-RELATED"/>
    <property type="match status" value="1"/>
</dbReference>
<feature type="domain" description="N-terminal Ras-GEF" evidence="3">
    <location>
        <begin position="55"/>
        <end position="176"/>
    </location>
</feature>
<dbReference type="PROSITE" id="PS50212">
    <property type="entry name" value="RASGEF_NTER"/>
    <property type="match status" value="1"/>
</dbReference>
<evidence type="ECO:0000259" key="3">
    <source>
        <dbReference type="PROSITE" id="PS50212"/>
    </source>
</evidence>
<protein>
    <submittedName>
        <fullName evidence="5">Ral guanine nucleotide dissociation stimulator-like</fullName>
    </submittedName>
</protein>
<proteinExistence type="predicted"/>
<feature type="region of interest" description="Disordered" evidence="2">
    <location>
        <begin position="270"/>
        <end position="289"/>
    </location>
</feature>
<sequence length="289" mass="32148">MFSHVQTSDGSGHQKAKSCGLGHLLRCWVWPFIQHLWPFSLMEAKNQKKLDKPLTFNTNSPDYLGRFISCLPRAFKQQDTACIYIFLAIYQKFSTTWEVLDLIIKMYGSFRPDCVEDQEKKTAILWFLSLWLRKHPQDFCDYPDMATVKRLVDYIRLNAPSTEVAMQTEELLSMLREQESKTDCGIIRATTPEATVLDASGVPKTLPLRTASVGGPQGDLKPLENPAVWGPIVPEAGPVQLLNLDQPLPASSNTLDVAADAPGARHSFPAAAVQLGDPEPVSPLPDVDI</sequence>
<dbReference type="RefSeq" id="XP_005368130.1">
    <property type="nucleotide sequence ID" value="XM_005368073.2"/>
</dbReference>
<evidence type="ECO:0000256" key="1">
    <source>
        <dbReference type="PROSITE-ProRule" id="PRU00135"/>
    </source>
</evidence>
<dbReference type="InterPro" id="IPR023578">
    <property type="entry name" value="Ras_GEF_dom_sf"/>
</dbReference>
<gene>
    <name evidence="5" type="primary">LOC101997314</name>
</gene>
<dbReference type="Pfam" id="PF00618">
    <property type="entry name" value="RasGEF_N"/>
    <property type="match status" value="1"/>
</dbReference>
<name>A0ABM0LKR2_MICOH</name>
<dbReference type="CDD" id="cd06224">
    <property type="entry name" value="REM"/>
    <property type="match status" value="1"/>
</dbReference>
<keyword evidence="4" id="KW-1185">Reference proteome</keyword>
<dbReference type="PANTHER" id="PTHR46793">
    <property type="entry name" value="1700018F24RIK PROTEIN-RELATED-RELATED"/>
    <property type="match status" value="1"/>
</dbReference>
<organism evidence="4 5">
    <name type="scientific">Microtus ochrogaster</name>
    <name type="common">Prairie vole</name>
    <dbReference type="NCBI Taxonomy" id="79684"/>
    <lineage>
        <taxon>Eukaryota</taxon>
        <taxon>Metazoa</taxon>
        <taxon>Chordata</taxon>
        <taxon>Craniata</taxon>
        <taxon>Vertebrata</taxon>
        <taxon>Euteleostomi</taxon>
        <taxon>Mammalia</taxon>
        <taxon>Eutheria</taxon>
        <taxon>Euarchontoglires</taxon>
        <taxon>Glires</taxon>
        <taxon>Rodentia</taxon>
        <taxon>Myomorpha</taxon>
        <taxon>Muroidea</taxon>
        <taxon>Cricetidae</taxon>
        <taxon>Arvicolinae</taxon>
        <taxon>Microtus</taxon>
    </lineage>
</organism>
<reference evidence="5" key="1">
    <citation type="submission" date="2025-08" db="UniProtKB">
        <authorList>
            <consortium name="RefSeq"/>
        </authorList>
    </citation>
    <scope>IDENTIFICATION</scope>
</reference>
<dbReference type="Gene3D" id="1.20.870.10">
    <property type="entry name" value="Son of sevenless (SoS) protein Chain: S domain 1"/>
    <property type="match status" value="1"/>
</dbReference>
<evidence type="ECO:0000256" key="2">
    <source>
        <dbReference type="SAM" id="MobiDB-lite"/>
    </source>
</evidence>
<dbReference type="SUPFAM" id="SSF48366">
    <property type="entry name" value="Ras GEF"/>
    <property type="match status" value="1"/>
</dbReference>
<keyword evidence="1" id="KW-0344">Guanine-nucleotide releasing factor</keyword>
<accession>A0ABM0LKR2</accession>
<evidence type="ECO:0000313" key="5">
    <source>
        <dbReference type="RefSeq" id="XP_005368130.1"/>
    </source>
</evidence>
<dbReference type="InterPro" id="IPR000651">
    <property type="entry name" value="Ras-like_Gua-exchang_fac_N"/>
</dbReference>
<evidence type="ECO:0000313" key="4">
    <source>
        <dbReference type="Proteomes" id="UP000694915"/>
    </source>
</evidence>
<dbReference type="GeneID" id="101997314"/>